<name>A0AAF0T125_9EURY</name>
<accession>A0AAF0T125</accession>
<dbReference type="AlphaFoldDB" id="A0AAF0T125"/>
<keyword evidence="2" id="KW-1185">Reference proteome</keyword>
<gene>
    <name evidence="1" type="ORF">NP511_22425</name>
</gene>
<protein>
    <submittedName>
        <fullName evidence="1">Uncharacterized protein</fullName>
    </submittedName>
</protein>
<evidence type="ECO:0000313" key="2">
    <source>
        <dbReference type="Proteomes" id="UP001224926"/>
    </source>
</evidence>
<organism evidence="1 2">
    <name type="scientific">Natrinema thermotolerans</name>
    <dbReference type="NCBI Taxonomy" id="121872"/>
    <lineage>
        <taxon>Archaea</taxon>
        <taxon>Methanobacteriati</taxon>
        <taxon>Methanobacteriota</taxon>
        <taxon>Stenosarchaea group</taxon>
        <taxon>Halobacteria</taxon>
        <taxon>Halobacteriales</taxon>
        <taxon>Natrialbaceae</taxon>
        <taxon>Natrinema</taxon>
    </lineage>
</organism>
<dbReference type="EMBL" id="CP101874">
    <property type="protein sequence ID" value="WMT10261.1"/>
    <property type="molecule type" value="Genomic_DNA"/>
</dbReference>
<geneLocation type="plasmid" evidence="1 2">
    <name>unnamed1</name>
</geneLocation>
<evidence type="ECO:0000313" key="1">
    <source>
        <dbReference type="EMBL" id="WMT10261.1"/>
    </source>
</evidence>
<dbReference type="Proteomes" id="UP001224926">
    <property type="component" value="Plasmid unnamed1"/>
</dbReference>
<dbReference type="RefSeq" id="WP_233274403.1">
    <property type="nucleotide sequence ID" value="NZ_CP101874.1"/>
</dbReference>
<keyword evidence="1" id="KW-0614">Plasmid</keyword>
<dbReference type="GeneID" id="84216757"/>
<proteinExistence type="predicted"/>
<sequence>MNRRKFLTGSGIGLVAGGGYFGWKWYQSPSVPKNISVKTLYSERDILTQQSTRESESLAAREEFHTLIETQDVASREFISTNSVADFITATDFSESYLVLIQNGMQSQPDLVLDSIRRLEDGLQFDVTIDAPIFGVDDDLITHSLLVRITDRQENIPEVIEVDINGYV</sequence>
<reference evidence="1 2" key="1">
    <citation type="submission" date="2022-07" db="EMBL/GenBank/DDBJ databases">
        <title>Two temperate virus in Haloterrigena jeotgali A29.</title>
        <authorList>
            <person name="Deng X."/>
        </authorList>
    </citation>
    <scope>NUCLEOTIDE SEQUENCE [LARGE SCALE GENOMIC DNA]</scope>
    <source>
        <strain evidence="1 2">A29</strain>
        <plasmid evidence="1 2">unnamed1</plasmid>
    </source>
</reference>